<comment type="caution">
    <text evidence="1">The sequence shown here is derived from an EMBL/GenBank/DDBJ whole genome shotgun (WGS) entry which is preliminary data.</text>
</comment>
<sequence>MSEYKEIAARFAREAAGHKMTIAHDDGVFRHLVFCDPKHSFYWFEIVTTPGQLVFSGDGESFVFRRVTDMFEFFRSGLGRNGSVEINPQYWSEKLTSDRDSVKEFQEDLFLKLVWEEAEHLIEQEHVKPDQVDRFRQAIKDDIVEGGLYSTSGDAYRTVTEFGFYNDASKEFDWQHQPDIVFDDAWEWFGATKDYDWWFLWACHAIVAGIARYDRVRKYGLEKLATPQGGAS</sequence>
<name>A0A7K3QR57_9ACTN</name>
<dbReference type="AlphaFoldDB" id="A0A7K3QR57"/>
<evidence type="ECO:0000313" key="1">
    <source>
        <dbReference type="EMBL" id="NEB92389.1"/>
    </source>
</evidence>
<organism evidence="1 2">
    <name type="scientific">Streptomyces bauhiniae</name>
    <dbReference type="NCBI Taxonomy" id="2340725"/>
    <lineage>
        <taxon>Bacteria</taxon>
        <taxon>Bacillati</taxon>
        <taxon>Actinomycetota</taxon>
        <taxon>Actinomycetes</taxon>
        <taxon>Kitasatosporales</taxon>
        <taxon>Streptomycetaceae</taxon>
        <taxon>Streptomyces</taxon>
    </lineage>
</organism>
<dbReference type="EMBL" id="JAAGMR010000145">
    <property type="protein sequence ID" value="NEB92389.1"/>
    <property type="molecule type" value="Genomic_DNA"/>
</dbReference>
<dbReference type="Proteomes" id="UP000470520">
    <property type="component" value="Unassembled WGS sequence"/>
</dbReference>
<reference evidence="1 2" key="1">
    <citation type="submission" date="2020-01" db="EMBL/GenBank/DDBJ databases">
        <title>Insect and environment-associated Actinomycetes.</title>
        <authorList>
            <person name="Currrie C."/>
            <person name="Chevrette M."/>
            <person name="Carlson C."/>
            <person name="Stubbendieck R."/>
            <person name="Wendt-Pienkowski E."/>
        </authorList>
    </citation>
    <scope>NUCLEOTIDE SEQUENCE [LARGE SCALE GENOMIC DNA]</scope>
    <source>
        <strain evidence="1 2">SID7754</strain>
    </source>
</reference>
<accession>A0A7K3QR57</accession>
<dbReference type="RefSeq" id="WP_164188189.1">
    <property type="nucleotide sequence ID" value="NZ_JAAGMR010000145.1"/>
</dbReference>
<proteinExistence type="predicted"/>
<evidence type="ECO:0000313" key="2">
    <source>
        <dbReference type="Proteomes" id="UP000470520"/>
    </source>
</evidence>
<gene>
    <name evidence="1" type="ORF">G3I21_11775</name>
</gene>
<protein>
    <submittedName>
        <fullName evidence="1">Uncharacterized protein</fullName>
    </submittedName>
</protein>